<accession>A0A7W7Y8Q4</accession>
<feature type="chain" id="PRO_5030792543" evidence="1">
    <location>
        <begin position="18"/>
        <end position="207"/>
    </location>
</feature>
<organism evidence="2 3">
    <name type="scientific">Prosthecobacter vanneervenii</name>
    <dbReference type="NCBI Taxonomy" id="48466"/>
    <lineage>
        <taxon>Bacteria</taxon>
        <taxon>Pseudomonadati</taxon>
        <taxon>Verrucomicrobiota</taxon>
        <taxon>Verrucomicrobiia</taxon>
        <taxon>Verrucomicrobiales</taxon>
        <taxon>Verrucomicrobiaceae</taxon>
        <taxon>Prosthecobacter</taxon>
    </lineage>
</organism>
<dbReference type="Proteomes" id="UP000590740">
    <property type="component" value="Unassembled WGS sequence"/>
</dbReference>
<protein>
    <submittedName>
        <fullName evidence="2">Uncharacterized protein</fullName>
    </submittedName>
</protein>
<keyword evidence="1" id="KW-0732">Signal</keyword>
<dbReference type="AlphaFoldDB" id="A0A7W7Y8Q4"/>
<sequence length="207" mass="22866">MRLIFCLLLLATGLLRAQQPVIPERKLETLLLMPEPKAMRGPCSVVLAQAKETVFTCYKESPGSPAGVEAYTEQTFPRLGLSVESFAARARAAADKRLLQIRPELIKGEDGRIAYAVYRGDSPLYATLLLAPSLPKIFEELFGQELWAVSPDRHSLYIFPARADLLQDFAEDLADRYASDPYAASCEIFSLKAGAEPRVVASFVVKD</sequence>
<evidence type="ECO:0000313" key="3">
    <source>
        <dbReference type="Proteomes" id="UP000590740"/>
    </source>
</evidence>
<evidence type="ECO:0000313" key="2">
    <source>
        <dbReference type="EMBL" id="MBB5031305.1"/>
    </source>
</evidence>
<dbReference type="RefSeq" id="WP_184338236.1">
    <property type="nucleotide sequence ID" value="NZ_JACHIG010000001.1"/>
</dbReference>
<proteinExistence type="predicted"/>
<name>A0A7W7Y8Q4_9BACT</name>
<reference evidence="2 3" key="1">
    <citation type="submission" date="2020-08" db="EMBL/GenBank/DDBJ databases">
        <title>Genomic Encyclopedia of Type Strains, Phase IV (KMG-IV): sequencing the most valuable type-strain genomes for metagenomic binning, comparative biology and taxonomic classification.</title>
        <authorList>
            <person name="Goeker M."/>
        </authorList>
    </citation>
    <scope>NUCLEOTIDE SEQUENCE [LARGE SCALE GENOMIC DNA]</scope>
    <source>
        <strain evidence="2 3">DSM 12252</strain>
    </source>
</reference>
<dbReference type="EMBL" id="JACHIG010000001">
    <property type="protein sequence ID" value="MBB5031305.1"/>
    <property type="molecule type" value="Genomic_DNA"/>
</dbReference>
<evidence type="ECO:0000256" key="1">
    <source>
        <dbReference type="SAM" id="SignalP"/>
    </source>
</evidence>
<feature type="signal peptide" evidence="1">
    <location>
        <begin position="1"/>
        <end position="17"/>
    </location>
</feature>
<gene>
    <name evidence="2" type="ORF">HNQ65_000859</name>
</gene>
<comment type="caution">
    <text evidence="2">The sequence shown here is derived from an EMBL/GenBank/DDBJ whole genome shotgun (WGS) entry which is preliminary data.</text>
</comment>
<keyword evidence="3" id="KW-1185">Reference proteome</keyword>